<evidence type="ECO:0000259" key="6">
    <source>
        <dbReference type="Pfam" id="PF04539"/>
    </source>
</evidence>
<sequence>MVVATKEERNRIVVSLVPLVRRIAKKIVTHLPEGAGVEEQDLVNEGILAILEVFDNLKKGSLDREGNLSAEAQSYLLIRAKGAMFDLLRSLDFGAKNVREWEKRLEEARRKLTEKLGREPTEKELAQELKMDERMLAKLEEKIGFSYILSLEEVFSKSRFREGFEGVIGNGFSVEDTVERKELIEQLKKGLEKLDTRELLILQLTFFEELKTQHIAEILNISVGRVAQIKKRALQKLAKEMKRFL</sequence>
<dbReference type="InterPro" id="IPR007624">
    <property type="entry name" value="RNA_pol_sigma70_r3"/>
</dbReference>
<dbReference type="PRINTS" id="PR00046">
    <property type="entry name" value="SIGMA70FCT"/>
</dbReference>
<evidence type="ECO:0000256" key="4">
    <source>
        <dbReference type="ARBA" id="ARBA00023163"/>
    </source>
</evidence>
<dbReference type="Pfam" id="PF04539">
    <property type="entry name" value="Sigma70_r3"/>
    <property type="match status" value="1"/>
</dbReference>
<dbReference type="SUPFAM" id="SSF88946">
    <property type="entry name" value="Sigma2 domain of RNA polymerase sigma factors"/>
    <property type="match status" value="1"/>
</dbReference>
<keyword evidence="4" id="KW-0804">Transcription</keyword>
<dbReference type="PANTHER" id="PTHR30385">
    <property type="entry name" value="SIGMA FACTOR F FLAGELLAR"/>
    <property type="match status" value="1"/>
</dbReference>
<feature type="domain" description="RNA polymerase sigma-70 region 3" evidence="6">
    <location>
        <begin position="104"/>
        <end position="134"/>
    </location>
</feature>
<proteinExistence type="predicted"/>
<keyword evidence="3" id="KW-0238">DNA-binding</keyword>
<dbReference type="Gene3D" id="1.10.1740.10">
    <property type="match status" value="1"/>
</dbReference>
<dbReference type="PANTHER" id="PTHR30385:SF7">
    <property type="entry name" value="RNA POLYMERASE SIGMA FACTOR FLIA"/>
    <property type="match status" value="1"/>
</dbReference>
<dbReference type="InterPro" id="IPR014284">
    <property type="entry name" value="RNA_pol_sigma-70_dom"/>
</dbReference>
<dbReference type="GO" id="GO:0016987">
    <property type="term" value="F:sigma factor activity"/>
    <property type="evidence" value="ECO:0007669"/>
    <property type="project" value="UniProtKB-KW"/>
</dbReference>
<protein>
    <submittedName>
        <fullName evidence="8">Sigma-70 family RNA polymerase sigma factor</fullName>
    </submittedName>
</protein>
<organism evidence="8 9">
    <name type="scientific">Aquifex aeolicus</name>
    <dbReference type="NCBI Taxonomy" id="63363"/>
    <lineage>
        <taxon>Bacteria</taxon>
        <taxon>Pseudomonadati</taxon>
        <taxon>Aquificota</taxon>
        <taxon>Aquificia</taxon>
        <taxon>Aquificales</taxon>
        <taxon>Aquificaceae</taxon>
        <taxon>Aquifex</taxon>
    </lineage>
</organism>
<keyword evidence="1" id="KW-0805">Transcription regulation</keyword>
<reference evidence="8" key="1">
    <citation type="journal article" date="2020" name="ISME J.">
        <title>Gammaproteobacteria mediating utilization of methyl-, sulfur- and petroleum organic compounds in deep ocean hydrothermal plumes.</title>
        <authorList>
            <person name="Zhou Z."/>
            <person name="Liu Y."/>
            <person name="Pan J."/>
            <person name="Cron B.R."/>
            <person name="Toner B.M."/>
            <person name="Anantharaman K."/>
            <person name="Breier J.A."/>
            <person name="Dick G.J."/>
            <person name="Li M."/>
        </authorList>
    </citation>
    <scope>NUCLEOTIDE SEQUENCE</scope>
    <source>
        <strain evidence="8">SZUA-1501</strain>
    </source>
</reference>
<name>A0A9D0YQ63_AQUAO</name>
<gene>
    <name evidence="8" type="ORF">EYH37_01185</name>
</gene>
<accession>A0A9D0YQ63</accession>
<dbReference type="InterPro" id="IPR013325">
    <property type="entry name" value="RNA_pol_sigma_r2"/>
</dbReference>
<dbReference type="Pfam" id="PF04545">
    <property type="entry name" value="Sigma70_r4"/>
    <property type="match status" value="1"/>
</dbReference>
<feature type="coiled-coil region" evidence="5">
    <location>
        <begin position="91"/>
        <end position="142"/>
    </location>
</feature>
<evidence type="ECO:0000256" key="1">
    <source>
        <dbReference type="ARBA" id="ARBA00023015"/>
    </source>
</evidence>
<dbReference type="CDD" id="cd06171">
    <property type="entry name" value="Sigma70_r4"/>
    <property type="match status" value="1"/>
</dbReference>
<evidence type="ECO:0000313" key="9">
    <source>
        <dbReference type="Proteomes" id="UP000606463"/>
    </source>
</evidence>
<keyword evidence="2" id="KW-0731">Sigma factor</keyword>
<dbReference type="InterPro" id="IPR000943">
    <property type="entry name" value="RNA_pol_sigma70"/>
</dbReference>
<evidence type="ECO:0000256" key="2">
    <source>
        <dbReference type="ARBA" id="ARBA00023082"/>
    </source>
</evidence>
<dbReference type="InterPro" id="IPR013324">
    <property type="entry name" value="RNA_pol_sigma_r3/r4-like"/>
</dbReference>
<keyword evidence="5" id="KW-0175">Coiled coil</keyword>
<dbReference type="InterPro" id="IPR007630">
    <property type="entry name" value="RNA_pol_sigma70_r4"/>
</dbReference>
<dbReference type="AlphaFoldDB" id="A0A9D0YQ63"/>
<evidence type="ECO:0000259" key="7">
    <source>
        <dbReference type="Pfam" id="PF04545"/>
    </source>
</evidence>
<evidence type="ECO:0000256" key="5">
    <source>
        <dbReference type="SAM" id="Coils"/>
    </source>
</evidence>
<evidence type="ECO:0000313" key="8">
    <source>
        <dbReference type="EMBL" id="HIP97969.1"/>
    </source>
</evidence>
<feature type="domain" description="RNA polymerase sigma-70 region 4" evidence="7">
    <location>
        <begin position="191"/>
        <end position="238"/>
    </location>
</feature>
<dbReference type="Gene3D" id="1.20.140.160">
    <property type="match status" value="1"/>
</dbReference>
<dbReference type="Proteomes" id="UP000606463">
    <property type="component" value="Unassembled WGS sequence"/>
</dbReference>
<evidence type="ECO:0000256" key="3">
    <source>
        <dbReference type="ARBA" id="ARBA00023125"/>
    </source>
</evidence>
<dbReference type="GO" id="GO:0006352">
    <property type="term" value="P:DNA-templated transcription initiation"/>
    <property type="evidence" value="ECO:0007669"/>
    <property type="project" value="InterPro"/>
</dbReference>
<dbReference type="GO" id="GO:0003677">
    <property type="term" value="F:DNA binding"/>
    <property type="evidence" value="ECO:0007669"/>
    <property type="project" value="UniProtKB-KW"/>
</dbReference>
<dbReference type="EMBL" id="DQVE01000012">
    <property type="protein sequence ID" value="HIP97969.1"/>
    <property type="molecule type" value="Genomic_DNA"/>
</dbReference>
<dbReference type="NCBIfam" id="TIGR02937">
    <property type="entry name" value="sigma70-ECF"/>
    <property type="match status" value="1"/>
</dbReference>
<dbReference type="SUPFAM" id="SSF88659">
    <property type="entry name" value="Sigma3 and sigma4 domains of RNA polymerase sigma factors"/>
    <property type="match status" value="2"/>
</dbReference>
<comment type="caution">
    <text evidence="8">The sequence shown here is derived from an EMBL/GenBank/DDBJ whole genome shotgun (WGS) entry which is preliminary data.</text>
</comment>